<comment type="caution">
    <text evidence="2">The sequence shown here is derived from an EMBL/GenBank/DDBJ whole genome shotgun (WGS) entry which is preliminary data.</text>
</comment>
<keyword evidence="1" id="KW-0472">Membrane</keyword>
<organism evidence="2 3">
    <name type="scientific">Rhodofomes roseus</name>
    <dbReference type="NCBI Taxonomy" id="34475"/>
    <lineage>
        <taxon>Eukaryota</taxon>
        <taxon>Fungi</taxon>
        <taxon>Dikarya</taxon>
        <taxon>Basidiomycota</taxon>
        <taxon>Agaricomycotina</taxon>
        <taxon>Agaricomycetes</taxon>
        <taxon>Polyporales</taxon>
        <taxon>Rhodofomes</taxon>
    </lineage>
</organism>
<sequence>MPGAIICRRRFFSSSWLAPRVRTHALLRRVFLDFGTLLASSYLVSVVSISPYSFIPIYYLVPAAVSAFVGRGRIPPAEVLRSRSPPSCHPPSPFAPPSLSAICAFLLWASCRCTLLGCFPSILYNVYCIPNTTPQYCPPTGISPLPFSSRGGRLYIQDIWRHPVVFPPHTTPLPRSLTPDPESKSLVVLVRIYTRTT</sequence>
<reference evidence="2 3" key="1">
    <citation type="journal article" date="2021" name="Environ. Microbiol.">
        <title>Gene family expansions and transcriptome signatures uncover fungal adaptations to wood decay.</title>
        <authorList>
            <person name="Hage H."/>
            <person name="Miyauchi S."/>
            <person name="Viragh M."/>
            <person name="Drula E."/>
            <person name="Min B."/>
            <person name="Chaduli D."/>
            <person name="Navarro D."/>
            <person name="Favel A."/>
            <person name="Norest M."/>
            <person name="Lesage-Meessen L."/>
            <person name="Balint B."/>
            <person name="Merenyi Z."/>
            <person name="de Eugenio L."/>
            <person name="Morin E."/>
            <person name="Martinez A.T."/>
            <person name="Baldrian P."/>
            <person name="Stursova M."/>
            <person name="Martinez M.J."/>
            <person name="Novotny C."/>
            <person name="Magnuson J.K."/>
            <person name="Spatafora J.W."/>
            <person name="Maurice S."/>
            <person name="Pangilinan J."/>
            <person name="Andreopoulos W."/>
            <person name="LaButti K."/>
            <person name="Hundley H."/>
            <person name="Na H."/>
            <person name="Kuo A."/>
            <person name="Barry K."/>
            <person name="Lipzen A."/>
            <person name="Henrissat B."/>
            <person name="Riley R."/>
            <person name="Ahrendt S."/>
            <person name="Nagy L.G."/>
            <person name="Grigoriev I.V."/>
            <person name="Martin F."/>
            <person name="Rosso M.N."/>
        </authorList>
    </citation>
    <scope>NUCLEOTIDE SEQUENCE [LARGE SCALE GENOMIC DNA]</scope>
    <source>
        <strain evidence="2 3">CIRM-BRFM 1785</strain>
    </source>
</reference>
<evidence type="ECO:0000256" key="1">
    <source>
        <dbReference type="SAM" id="Phobius"/>
    </source>
</evidence>
<dbReference type="RefSeq" id="XP_047778475.1">
    <property type="nucleotide sequence ID" value="XM_047920535.1"/>
</dbReference>
<protein>
    <submittedName>
        <fullName evidence="2">Uncharacterized protein</fullName>
    </submittedName>
</protein>
<keyword evidence="1" id="KW-1133">Transmembrane helix</keyword>
<evidence type="ECO:0000313" key="2">
    <source>
        <dbReference type="EMBL" id="KAH9836190.1"/>
    </source>
</evidence>
<feature type="transmembrane region" description="Helical" evidence="1">
    <location>
        <begin position="30"/>
        <end position="49"/>
    </location>
</feature>
<gene>
    <name evidence="2" type="ORF">C8Q71DRAFT_70697</name>
</gene>
<dbReference type="EMBL" id="JADCUA010000011">
    <property type="protein sequence ID" value="KAH9836190.1"/>
    <property type="molecule type" value="Genomic_DNA"/>
</dbReference>
<keyword evidence="1" id="KW-0812">Transmembrane</keyword>
<dbReference type="Proteomes" id="UP000814176">
    <property type="component" value="Unassembled WGS sequence"/>
</dbReference>
<proteinExistence type="predicted"/>
<name>A0ABQ8KFM5_9APHY</name>
<keyword evidence="3" id="KW-1185">Reference proteome</keyword>
<evidence type="ECO:0000313" key="3">
    <source>
        <dbReference type="Proteomes" id="UP000814176"/>
    </source>
</evidence>
<dbReference type="GeneID" id="72001267"/>
<accession>A0ABQ8KFM5</accession>